<dbReference type="AlphaFoldDB" id="G8RYP5"/>
<keyword evidence="6" id="KW-0408">Iron</keyword>
<reference evidence="10 11" key="1">
    <citation type="submission" date="2011-12" db="EMBL/GenBank/DDBJ databases">
        <title>Complete sequence of Mycobacterium rhodesiae NBB3.</title>
        <authorList>
            <consortium name="US DOE Joint Genome Institute"/>
            <person name="Lucas S."/>
            <person name="Han J."/>
            <person name="Lapidus A."/>
            <person name="Cheng J.-F."/>
            <person name="Goodwin L."/>
            <person name="Pitluck S."/>
            <person name="Peters L."/>
            <person name="Mikhailova N."/>
            <person name="Gu W."/>
            <person name="Detter J.C."/>
            <person name="Han C."/>
            <person name="Tapia R."/>
            <person name="Land M."/>
            <person name="Hauser L."/>
            <person name="Kyrpides N."/>
            <person name="Ivanova N."/>
            <person name="Pagani I."/>
            <person name="Mattes T."/>
            <person name="Holmes A."/>
            <person name="Rutledge P."/>
            <person name="Paulsen I."/>
            <person name="Coleman N."/>
            <person name="Woyke T."/>
        </authorList>
    </citation>
    <scope>NUCLEOTIDE SEQUENCE [LARGE SCALE GENOMIC DNA]</scope>
    <source>
        <strain evidence="10 11">NBB3</strain>
    </source>
</reference>
<evidence type="ECO:0000256" key="3">
    <source>
        <dbReference type="ARBA" id="ARBA00022714"/>
    </source>
</evidence>
<dbReference type="CDD" id="cd00207">
    <property type="entry name" value="fer2"/>
    <property type="match status" value="1"/>
</dbReference>
<dbReference type="Pfam" id="PF00111">
    <property type="entry name" value="Fer2"/>
    <property type="match status" value="1"/>
</dbReference>
<keyword evidence="11" id="KW-1185">Reference proteome</keyword>
<keyword evidence="2" id="KW-0813">Transport</keyword>
<dbReference type="PANTHER" id="PTHR43112:SF3">
    <property type="entry name" value="FERREDOXIN-2, CHLOROPLASTIC"/>
    <property type="match status" value="1"/>
</dbReference>
<keyword evidence="5" id="KW-0249">Electron transport</keyword>
<evidence type="ECO:0000313" key="11">
    <source>
        <dbReference type="Proteomes" id="UP000005442"/>
    </source>
</evidence>
<dbReference type="GO" id="GO:0046872">
    <property type="term" value="F:metal ion binding"/>
    <property type="evidence" value="ECO:0007669"/>
    <property type="project" value="UniProtKB-KW"/>
</dbReference>
<dbReference type="KEGG" id="mrh:MycrhN_3989"/>
<keyword evidence="3" id="KW-0001">2Fe-2S</keyword>
<evidence type="ECO:0000313" key="10">
    <source>
        <dbReference type="EMBL" id="AEV74498.1"/>
    </source>
</evidence>
<evidence type="ECO:0000256" key="8">
    <source>
        <dbReference type="ARBA" id="ARBA00034078"/>
    </source>
</evidence>
<protein>
    <submittedName>
        <fullName evidence="10">Ferredoxin</fullName>
    </submittedName>
</protein>
<comment type="cofactor">
    <cofactor evidence="8">
        <name>[2Fe-2S] cluster</name>
        <dbReference type="ChEBI" id="CHEBI:190135"/>
    </cofactor>
</comment>
<dbReference type="Proteomes" id="UP000005442">
    <property type="component" value="Chromosome"/>
</dbReference>
<dbReference type="SUPFAM" id="SSF54292">
    <property type="entry name" value="2Fe-2S ferredoxin-like"/>
    <property type="match status" value="1"/>
</dbReference>
<evidence type="ECO:0000256" key="6">
    <source>
        <dbReference type="ARBA" id="ARBA00023004"/>
    </source>
</evidence>
<dbReference type="PATRIC" id="fig|710685.3.peg.4004"/>
<dbReference type="eggNOG" id="COG1018">
    <property type="taxonomic scope" value="Bacteria"/>
</dbReference>
<dbReference type="InterPro" id="IPR012675">
    <property type="entry name" value="Beta-grasp_dom_sf"/>
</dbReference>
<organism evidence="10 11">
    <name type="scientific">Mycolicibacterium rhodesiae (strain NBB3)</name>
    <name type="common">Mycobacterium rhodesiae</name>
    <dbReference type="NCBI Taxonomy" id="710685"/>
    <lineage>
        <taxon>Bacteria</taxon>
        <taxon>Bacillati</taxon>
        <taxon>Actinomycetota</taxon>
        <taxon>Actinomycetes</taxon>
        <taxon>Mycobacteriales</taxon>
        <taxon>Mycobacteriaceae</taxon>
        <taxon>Mycolicibacterium</taxon>
    </lineage>
</organism>
<evidence type="ECO:0000256" key="4">
    <source>
        <dbReference type="ARBA" id="ARBA00022723"/>
    </source>
</evidence>
<dbReference type="InterPro" id="IPR036010">
    <property type="entry name" value="2Fe-2S_ferredoxin-like_sf"/>
</dbReference>
<dbReference type="STRING" id="710685.MycrhN_3989"/>
<dbReference type="InterPro" id="IPR001041">
    <property type="entry name" value="2Fe-2S_ferredoxin-type"/>
</dbReference>
<keyword evidence="7" id="KW-0411">Iron-sulfur</keyword>
<evidence type="ECO:0000256" key="5">
    <source>
        <dbReference type="ARBA" id="ARBA00022982"/>
    </source>
</evidence>
<accession>G8RYP5</accession>
<dbReference type="InterPro" id="IPR006058">
    <property type="entry name" value="2Fe2S_fd_BS"/>
</dbReference>
<dbReference type="HOGENOM" id="CLU_082632_7_4_11"/>
<keyword evidence="4" id="KW-0479">Metal-binding</keyword>
<evidence type="ECO:0000256" key="7">
    <source>
        <dbReference type="ARBA" id="ARBA00023014"/>
    </source>
</evidence>
<dbReference type="OrthoDB" id="9796486at2"/>
<dbReference type="EMBL" id="CP003169">
    <property type="protein sequence ID" value="AEV74498.1"/>
    <property type="molecule type" value="Genomic_DNA"/>
</dbReference>
<dbReference type="GO" id="GO:0051537">
    <property type="term" value="F:2 iron, 2 sulfur cluster binding"/>
    <property type="evidence" value="ECO:0007669"/>
    <property type="project" value="UniProtKB-KW"/>
</dbReference>
<feature type="domain" description="2Fe-2S ferredoxin-type" evidence="9">
    <location>
        <begin position="14"/>
        <end position="102"/>
    </location>
</feature>
<name>G8RYP5_MYCRN</name>
<comment type="similarity">
    <text evidence="1">Belongs to the 2Fe2S plant-type ferredoxin family.</text>
</comment>
<sequence>MTAESASCVDAPTEEVTIELEGRTTTTRYRKGDTLLQSARSAELRPPYSCEIGNCGSCMARIVEGSAHMVNNDALEDDEVAEGWVLTCQSLPTSRTVRVVYE</sequence>
<dbReference type="Gene3D" id="3.10.20.30">
    <property type="match status" value="1"/>
</dbReference>
<evidence type="ECO:0000259" key="9">
    <source>
        <dbReference type="PROSITE" id="PS51085"/>
    </source>
</evidence>
<dbReference type="PANTHER" id="PTHR43112">
    <property type="entry name" value="FERREDOXIN"/>
    <property type="match status" value="1"/>
</dbReference>
<gene>
    <name evidence="10" type="ordered locus">MycrhN_3989</name>
</gene>
<evidence type="ECO:0000256" key="1">
    <source>
        <dbReference type="ARBA" id="ARBA00007874"/>
    </source>
</evidence>
<proteinExistence type="inferred from homology"/>
<dbReference type="PROSITE" id="PS00197">
    <property type="entry name" value="2FE2S_FER_1"/>
    <property type="match status" value="1"/>
</dbReference>
<evidence type="ECO:0000256" key="2">
    <source>
        <dbReference type="ARBA" id="ARBA00022448"/>
    </source>
</evidence>
<dbReference type="PROSITE" id="PS51085">
    <property type="entry name" value="2FE2S_FER_2"/>
    <property type="match status" value="1"/>
</dbReference>